<dbReference type="EMBL" id="ANOG01000870">
    <property type="protein sequence ID" value="EMI17048.1"/>
    <property type="molecule type" value="Genomic_DNA"/>
</dbReference>
<dbReference type="SUPFAM" id="SSF81923">
    <property type="entry name" value="Double Clp-N motif"/>
    <property type="match status" value="1"/>
</dbReference>
<dbReference type="InterPro" id="IPR050130">
    <property type="entry name" value="ClpA_ClpB"/>
</dbReference>
<dbReference type="PRINTS" id="PR00300">
    <property type="entry name" value="CLPPROTEASEA"/>
</dbReference>
<dbReference type="InterPro" id="IPR003959">
    <property type="entry name" value="ATPase_AAA_core"/>
</dbReference>
<evidence type="ECO:0000259" key="8">
    <source>
        <dbReference type="PROSITE" id="PS50151"/>
    </source>
</evidence>
<dbReference type="RefSeq" id="WP_008704953.1">
    <property type="nucleotide sequence ID" value="NZ_ANOG01000870.1"/>
</dbReference>
<feature type="compositionally biased region" description="Low complexity" evidence="7">
    <location>
        <begin position="162"/>
        <end position="172"/>
    </location>
</feature>
<accession>M5RC34</accession>
<dbReference type="Gene3D" id="1.10.8.60">
    <property type="match status" value="2"/>
</dbReference>
<evidence type="ECO:0000256" key="1">
    <source>
        <dbReference type="ARBA" id="ARBA00022737"/>
    </source>
</evidence>
<organism evidence="10 11">
    <name type="scientific">Rhodopirellula maiorica SM1</name>
    <dbReference type="NCBI Taxonomy" id="1265738"/>
    <lineage>
        <taxon>Bacteria</taxon>
        <taxon>Pseudomonadati</taxon>
        <taxon>Planctomycetota</taxon>
        <taxon>Planctomycetia</taxon>
        <taxon>Pirellulales</taxon>
        <taxon>Pirellulaceae</taxon>
        <taxon>Novipirellula</taxon>
    </lineage>
</organism>
<dbReference type="Pfam" id="PF07724">
    <property type="entry name" value="AAA_2"/>
    <property type="match status" value="1"/>
</dbReference>
<dbReference type="Gene3D" id="1.10.1780.10">
    <property type="entry name" value="Clp, N-terminal domain"/>
    <property type="match status" value="1"/>
</dbReference>
<dbReference type="SMART" id="SM01086">
    <property type="entry name" value="ClpB_D2-small"/>
    <property type="match status" value="1"/>
</dbReference>
<dbReference type="PROSITE" id="PS50151">
    <property type="entry name" value="UVR"/>
    <property type="match status" value="1"/>
</dbReference>
<feature type="coiled-coil region" evidence="6">
    <location>
        <begin position="430"/>
        <end position="476"/>
    </location>
</feature>
<dbReference type="Pfam" id="PF10431">
    <property type="entry name" value="ClpB_D2-small"/>
    <property type="match status" value="1"/>
</dbReference>
<reference evidence="10 11" key="1">
    <citation type="journal article" date="2013" name="Mar. Genomics">
        <title>Expression of sulfatases in Rhodopirellula baltica and the diversity of sulfatases in the genus Rhodopirellula.</title>
        <authorList>
            <person name="Wegner C.E."/>
            <person name="Richter-Heitmann T."/>
            <person name="Klindworth A."/>
            <person name="Klockow C."/>
            <person name="Richter M."/>
            <person name="Achstetter T."/>
            <person name="Glockner F.O."/>
            <person name="Harder J."/>
        </authorList>
    </citation>
    <scope>NUCLEOTIDE SEQUENCE [LARGE SCALE GENOMIC DNA]</scope>
    <source>
        <strain evidence="10 11">SM1</strain>
    </source>
</reference>
<dbReference type="CDD" id="cd19499">
    <property type="entry name" value="RecA-like_ClpB_Hsp104-like"/>
    <property type="match status" value="1"/>
</dbReference>
<feature type="region of interest" description="Disordered" evidence="7">
    <location>
        <begin position="151"/>
        <end position="180"/>
    </location>
</feature>
<evidence type="ECO:0000256" key="6">
    <source>
        <dbReference type="SAM" id="Coils"/>
    </source>
</evidence>
<proteinExistence type="predicted"/>
<evidence type="ECO:0000256" key="7">
    <source>
        <dbReference type="SAM" id="MobiDB-lite"/>
    </source>
</evidence>
<comment type="caution">
    <text evidence="10">The sequence shown here is derived from an EMBL/GenBank/DDBJ whole genome shotgun (WGS) entry which is preliminary data.</text>
</comment>
<keyword evidence="6" id="KW-0175">Coiled coil</keyword>
<dbReference type="GO" id="GO:0005524">
    <property type="term" value="F:ATP binding"/>
    <property type="evidence" value="ECO:0007669"/>
    <property type="project" value="UniProtKB-KW"/>
</dbReference>
<keyword evidence="2" id="KW-0547">Nucleotide-binding</keyword>
<keyword evidence="4" id="KW-0143">Chaperone</keyword>
<dbReference type="PROSITE" id="PS00870">
    <property type="entry name" value="CLPAB_1"/>
    <property type="match status" value="1"/>
</dbReference>
<feature type="domain" description="UVR" evidence="8">
    <location>
        <begin position="434"/>
        <end position="469"/>
    </location>
</feature>
<evidence type="ECO:0000313" key="11">
    <source>
        <dbReference type="Proteomes" id="UP000011991"/>
    </source>
</evidence>
<dbReference type="Gene3D" id="4.10.860.10">
    <property type="entry name" value="UVR domain"/>
    <property type="match status" value="1"/>
</dbReference>
<dbReference type="InterPro" id="IPR001270">
    <property type="entry name" value="ClpA/B"/>
</dbReference>
<keyword evidence="1 5" id="KW-0677">Repeat</keyword>
<dbReference type="GO" id="GO:0016887">
    <property type="term" value="F:ATP hydrolysis activity"/>
    <property type="evidence" value="ECO:0007669"/>
    <property type="project" value="InterPro"/>
</dbReference>
<dbReference type="GO" id="GO:0034605">
    <property type="term" value="P:cellular response to heat"/>
    <property type="evidence" value="ECO:0007669"/>
    <property type="project" value="TreeGrafter"/>
</dbReference>
<gene>
    <name evidence="10" type="ORF">RMSM_06023</name>
</gene>
<evidence type="ECO:0000256" key="3">
    <source>
        <dbReference type="ARBA" id="ARBA00022840"/>
    </source>
</evidence>
<feature type="region of interest" description="Disordered" evidence="7">
    <location>
        <begin position="827"/>
        <end position="859"/>
    </location>
</feature>
<feature type="compositionally biased region" description="Basic and acidic residues" evidence="7">
    <location>
        <begin position="845"/>
        <end position="859"/>
    </location>
</feature>
<dbReference type="PANTHER" id="PTHR11638:SF18">
    <property type="entry name" value="HEAT SHOCK PROTEIN 104"/>
    <property type="match status" value="1"/>
</dbReference>
<dbReference type="Pfam" id="PF17871">
    <property type="entry name" value="AAA_lid_9"/>
    <property type="match status" value="1"/>
</dbReference>
<dbReference type="Proteomes" id="UP000011991">
    <property type="component" value="Unassembled WGS sequence"/>
</dbReference>
<evidence type="ECO:0000259" key="9">
    <source>
        <dbReference type="PROSITE" id="PS51903"/>
    </source>
</evidence>
<dbReference type="PANTHER" id="PTHR11638">
    <property type="entry name" value="ATP-DEPENDENT CLP PROTEASE"/>
    <property type="match status" value="1"/>
</dbReference>
<dbReference type="PROSITE" id="PS51903">
    <property type="entry name" value="CLP_R"/>
    <property type="match status" value="1"/>
</dbReference>
<keyword evidence="3" id="KW-0067">ATP-binding</keyword>
<dbReference type="SUPFAM" id="SSF52540">
    <property type="entry name" value="P-loop containing nucleoside triphosphate hydrolases"/>
    <property type="match status" value="2"/>
</dbReference>
<dbReference type="InterPro" id="IPR019489">
    <property type="entry name" value="Clp_ATPase_C"/>
</dbReference>
<keyword evidence="11" id="KW-1185">Reference proteome</keyword>
<dbReference type="Pfam" id="PF02861">
    <property type="entry name" value="Clp_N"/>
    <property type="match status" value="1"/>
</dbReference>
<evidence type="ECO:0000256" key="4">
    <source>
        <dbReference type="ARBA" id="ARBA00023186"/>
    </source>
</evidence>
<sequence>MYERFTDRARKVMQLANQEAQRFNHEYIGTEHILLGLVKEGSGVAANVLKNLEVDLRKIRLEVEKLVQSGPEMVTVGKLPQTPRAKKVIEYSMEEARNLNHSYVGTEHILLGLLREQEGVAAQVLMNLGLKLEDVREEVLNLLGHGLEGAEVGERGGRSGDGESSGSSSGKSSKSKTPALDSFGRDLTELAKKGELDPVIGREREIERAIQILCRRTKNNPVLLGEAGVGKTAIIEGFAQKVIEGEVPEILAEKRIVVLDLAMMVAGTKYRGQFEERIKAVMTEVRRVKNTILFIDELHTLVGAGGAEGAIDAANVLKPALARGEIQCIGATTLDEYRKYIEKDNALARRFQEIIVEPTGKVETIAILKGLRERYEEHHRVQFTDDAIVAAVEMSERYITARCLPDKAIDVIDEAGARVRLRTMTRPPDLKEIDEEVEKLNKEKEDAVANQDFEKAANLRDQAEKLRKKKDQITAEWRQKSQQTDGVVDEEVIAEVVSKMTGIPLTRLSTEDSLRLMKMEEELHKRVVSQEQAVTAVAKAVRRSRSGLKDPRRPTGSFIFAGPTGVGKTLLAKALAEYMFGDAEALVHIDMSEYMEKHNVSRLIGAPPGFVGYEEGGQLTEKIRRRPYAVVLFDEIEKAHPDVFNMMLQVMEEGRLTDSFGRNIDFRNTILIMTTNAGAEAIKNESSFGFQKPDGDASYDSMKSRVMDQIERVFRPEFLNRLDDTIIFRHLTKEDLKSVIDYELSKVRERLLERGLAIELTDDAKEFLVKKGSNLDYGARPLRRAIEQRIEDPLSEELLQGAFEGKDTIVIDAFKGSDGKITRLDFKGEKRGLSEPSETVSAGVGEDKGDSEKSEGNDS</sequence>
<dbReference type="InterPro" id="IPR036628">
    <property type="entry name" value="Clp_N_dom_sf"/>
</dbReference>
<evidence type="ECO:0000256" key="2">
    <source>
        <dbReference type="ARBA" id="ARBA00022741"/>
    </source>
</evidence>
<dbReference type="InterPro" id="IPR003593">
    <property type="entry name" value="AAA+_ATPase"/>
</dbReference>
<dbReference type="AlphaFoldDB" id="M5RC34"/>
<dbReference type="FunFam" id="3.40.50.300:FF:000025">
    <property type="entry name" value="ATP-dependent Clp protease subunit"/>
    <property type="match status" value="1"/>
</dbReference>
<dbReference type="CDD" id="cd00009">
    <property type="entry name" value="AAA"/>
    <property type="match status" value="1"/>
</dbReference>
<feature type="domain" description="Clp R" evidence="9">
    <location>
        <begin position="2"/>
        <end position="145"/>
    </location>
</feature>
<evidence type="ECO:0000313" key="10">
    <source>
        <dbReference type="EMBL" id="EMI17048.1"/>
    </source>
</evidence>
<dbReference type="InterPro" id="IPR027417">
    <property type="entry name" value="P-loop_NTPase"/>
</dbReference>
<dbReference type="FunFam" id="3.40.50.300:FF:000010">
    <property type="entry name" value="Chaperone clpB 1, putative"/>
    <property type="match status" value="1"/>
</dbReference>
<feature type="compositionally biased region" description="Basic and acidic residues" evidence="7">
    <location>
        <begin position="152"/>
        <end position="161"/>
    </location>
</feature>
<dbReference type="SMART" id="SM00382">
    <property type="entry name" value="AAA"/>
    <property type="match status" value="2"/>
</dbReference>
<dbReference type="GO" id="GO:0005737">
    <property type="term" value="C:cytoplasm"/>
    <property type="evidence" value="ECO:0007669"/>
    <property type="project" value="TreeGrafter"/>
</dbReference>
<dbReference type="PATRIC" id="fig|1265738.3.peg.6012"/>
<dbReference type="Pfam" id="PF00004">
    <property type="entry name" value="AAA"/>
    <property type="match status" value="1"/>
</dbReference>
<dbReference type="InterPro" id="IPR001943">
    <property type="entry name" value="UVR_dom"/>
</dbReference>
<dbReference type="Gene3D" id="3.40.50.300">
    <property type="entry name" value="P-loop containing nucleotide triphosphate hydrolases"/>
    <property type="match status" value="2"/>
</dbReference>
<dbReference type="InterPro" id="IPR018368">
    <property type="entry name" value="ClpA/B_CS1"/>
</dbReference>
<dbReference type="InterPro" id="IPR041546">
    <property type="entry name" value="ClpA/ClpB_AAA_lid"/>
</dbReference>
<dbReference type="OrthoDB" id="9803641at2"/>
<name>M5RC34_9BACT</name>
<evidence type="ECO:0000256" key="5">
    <source>
        <dbReference type="PROSITE-ProRule" id="PRU01251"/>
    </source>
</evidence>
<protein>
    <submittedName>
        <fullName evidence="10">Negative regulator of genetic competence ClpC/MecB</fullName>
    </submittedName>
</protein>
<dbReference type="InterPro" id="IPR004176">
    <property type="entry name" value="Clp_R_N"/>
</dbReference>